<evidence type="ECO:0000256" key="5">
    <source>
        <dbReference type="SAM" id="Phobius"/>
    </source>
</evidence>
<keyword evidence="8" id="KW-1185">Reference proteome</keyword>
<comment type="subcellular location">
    <subcellularLocation>
        <location evidence="1">Membrane</location>
        <topology evidence="1">Multi-pass membrane protein</topology>
    </subcellularLocation>
</comment>
<evidence type="ECO:0000256" key="4">
    <source>
        <dbReference type="ARBA" id="ARBA00023136"/>
    </source>
</evidence>
<feature type="transmembrane region" description="Helical" evidence="5">
    <location>
        <begin position="165"/>
        <end position="185"/>
    </location>
</feature>
<sequence length="281" mass="31050">MLLAAFIITSMQVIVKVINHIPPQEIVFFRALIAFVISYVTLKRQNVNVWGNNKGWLLTRGFVGTLGMVLLFASYQNLPLATAVVLQNLAPLFTAVLAVLFLNKTLKPIQYLFFVLSIIGVIVIKGFDPDVDMFYLIVAVLGALAAAGAYTAIGKLKGKEHPVVIIFYFPFVAVPLTGVWCYYTEWITPMGWDWVALLTIGILSQVSQILLTKAYQSDDDTATVASMNYSSVIYGVVYGILLFGEFFSWQVLMGMLLVVAGSILNLIYTNRKAAISEAKNN</sequence>
<dbReference type="PANTHER" id="PTHR22911:SF6">
    <property type="entry name" value="SOLUTE CARRIER FAMILY 35 MEMBER G1"/>
    <property type="match status" value="1"/>
</dbReference>
<comment type="caution">
    <text evidence="7">The sequence shown here is derived from an EMBL/GenBank/DDBJ whole genome shotgun (WGS) entry which is preliminary data.</text>
</comment>
<feature type="transmembrane region" description="Helical" evidence="5">
    <location>
        <begin position="26"/>
        <end position="42"/>
    </location>
</feature>
<feature type="transmembrane region" description="Helical" evidence="5">
    <location>
        <begin position="54"/>
        <end position="75"/>
    </location>
</feature>
<evidence type="ECO:0000256" key="1">
    <source>
        <dbReference type="ARBA" id="ARBA00004141"/>
    </source>
</evidence>
<name>A0A1S1Z5P1_FLAPC</name>
<feature type="domain" description="EamA" evidence="6">
    <location>
        <begin position="1"/>
        <end position="124"/>
    </location>
</feature>
<reference evidence="7 8" key="1">
    <citation type="journal article" date="2012" name="Int. J. Syst. Evol. Microbiol.">
        <title>Flammeovirga pacifica sp. nov., isolated from deep-sea sediment.</title>
        <authorList>
            <person name="Xu H."/>
            <person name="Fu Y."/>
            <person name="Yang N."/>
            <person name="Ding Z."/>
            <person name="Lai Q."/>
            <person name="Zeng R."/>
        </authorList>
    </citation>
    <scope>NUCLEOTIDE SEQUENCE [LARGE SCALE GENOMIC DNA]</scope>
    <source>
        <strain evidence="8">DSM 24597 / LMG 26175 / WPAGA1</strain>
    </source>
</reference>
<evidence type="ECO:0000256" key="3">
    <source>
        <dbReference type="ARBA" id="ARBA00022989"/>
    </source>
</evidence>
<protein>
    <recommendedName>
        <fullName evidence="6">EamA domain-containing protein</fullName>
    </recommendedName>
</protein>
<feature type="transmembrane region" description="Helical" evidence="5">
    <location>
        <begin position="191"/>
        <end position="211"/>
    </location>
</feature>
<dbReference type="SUPFAM" id="SSF103481">
    <property type="entry name" value="Multidrug resistance efflux transporter EmrE"/>
    <property type="match status" value="2"/>
</dbReference>
<feature type="transmembrane region" description="Helical" evidence="5">
    <location>
        <begin position="81"/>
        <end position="102"/>
    </location>
</feature>
<evidence type="ECO:0000256" key="2">
    <source>
        <dbReference type="ARBA" id="ARBA00022692"/>
    </source>
</evidence>
<dbReference type="STRING" id="915059.NH26_17765"/>
<evidence type="ECO:0000313" key="7">
    <source>
        <dbReference type="EMBL" id="OHX68614.1"/>
    </source>
</evidence>
<evidence type="ECO:0000259" key="6">
    <source>
        <dbReference type="Pfam" id="PF00892"/>
    </source>
</evidence>
<organism evidence="7 8">
    <name type="scientific">Flammeovirga pacifica</name>
    <dbReference type="NCBI Taxonomy" id="915059"/>
    <lineage>
        <taxon>Bacteria</taxon>
        <taxon>Pseudomonadati</taxon>
        <taxon>Bacteroidota</taxon>
        <taxon>Cytophagia</taxon>
        <taxon>Cytophagales</taxon>
        <taxon>Flammeovirgaceae</taxon>
        <taxon>Flammeovirga</taxon>
    </lineage>
</organism>
<dbReference type="GO" id="GO:0016020">
    <property type="term" value="C:membrane"/>
    <property type="evidence" value="ECO:0007669"/>
    <property type="project" value="UniProtKB-SubCell"/>
</dbReference>
<dbReference type="Gene3D" id="1.10.3730.20">
    <property type="match status" value="1"/>
</dbReference>
<dbReference type="EMBL" id="JRYR02000001">
    <property type="protein sequence ID" value="OHX68614.1"/>
    <property type="molecule type" value="Genomic_DNA"/>
</dbReference>
<dbReference type="InterPro" id="IPR037185">
    <property type="entry name" value="EmrE-like"/>
</dbReference>
<gene>
    <name evidence="7" type="ORF">NH26_17765</name>
</gene>
<accession>A0A1S1Z5P1</accession>
<dbReference type="PANTHER" id="PTHR22911">
    <property type="entry name" value="ACYL-MALONYL CONDENSING ENZYME-RELATED"/>
    <property type="match status" value="1"/>
</dbReference>
<keyword evidence="3 5" id="KW-1133">Transmembrane helix</keyword>
<feature type="transmembrane region" description="Helical" evidence="5">
    <location>
        <begin position="247"/>
        <end position="268"/>
    </location>
</feature>
<feature type="transmembrane region" description="Helical" evidence="5">
    <location>
        <begin position="133"/>
        <end position="153"/>
    </location>
</feature>
<dbReference type="Proteomes" id="UP000179797">
    <property type="component" value="Unassembled WGS sequence"/>
</dbReference>
<feature type="domain" description="EamA" evidence="6">
    <location>
        <begin position="134"/>
        <end position="266"/>
    </location>
</feature>
<dbReference type="AlphaFoldDB" id="A0A1S1Z5P1"/>
<keyword evidence="2 5" id="KW-0812">Transmembrane</keyword>
<dbReference type="Pfam" id="PF00892">
    <property type="entry name" value="EamA"/>
    <property type="match status" value="2"/>
</dbReference>
<keyword evidence="4 5" id="KW-0472">Membrane</keyword>
<dbReference type="InterPro" id="IPR000620">
    <property type="entry name" value="EamA_dom"/>
</dbReference>
<feature type="transmembrane region" description="Helical" evidence="5">
    <location>
        <begin position="109"/>
        <end position="127"/>
    </location>
</feature>
<evidence type="ECO:0000313" key="8">
    <source>
        <dbReference type="Proteomes" id="UP000179797"/>
    </source>
</evidence>
<feature type="transmembrane region" description="Helical" evidence="5">
    <location>
        <begin position="223"/>
        <end position="241"/>
    </location>
</feature>
<proteinExistence type="predicted"/>